<dbReference type="Proteomes" id="UP001595955">
    <property type="component" value="Unassembled WGS sequence"/>
</dbReference>
<dbReference type="RefSeq" id="WP_164471400.1">
    <property type="nucleotide sequence ID" value="NZ_CP033325.1"/>
</dbReference>
<name>A0ABV9D8I5_9MICO</name>
<organism evidence="3 4">
    <name type="scientific">Georgenia faecalis</name>
    <dbReference type="NCBI Taxonomy" id="2483799"/>
    <lineage>
        <taxon>Bacteria</taxon>
        <taxon>Bacillati</taxon>
        <taxon>Actinomycetota</taxon>
        <taxon>Actinomycetes</taxon>
        <taxon>Micrococcales</taxon>
        <taxon>Bogoriellaceae</taxon>
        <taxon>Georgenia</taxon>
    </lineage>
</organism>
<accession>A0ABV9D8I5</accession>
<sequence>MGAGPGTGGAGTGGTAVAEEVAGAVSSHLGARVRVDPAWRPAVQGAVGHVLGLRGAGGEPYVAKVYAPGAHRAAATEVRALRLAAGALGAVVPAVVDAGDLPATGRPYVVLTRIAGRRWADRFADLTPPEEAALLAEVASVLRRLHTVRGPAFGSLVEGGRSWSSAPGYLAHLAATAVAGHRGVGGAADLADGVRHLVEASLGAVERVAPVLCHHDLNGGNVLVAADGPPRVTGVVDLERASWDDPVRDLALTALHVRQQDPAKVDVLLAAYGPLDAGGRVRLRVHTALLAMAERTWVVTDRPAGWERSAAALVDVVRACVGPPGARSAPSTVAAAGGHWPEREGGGR</sequence>
<dbReference type="Pfam" id="PF01636">
    <property type="entry name" value="APH"/>
    <property type="match status" value="1"/>
</dbReference>
<reference evidence="4" key="1">
    <citation type="journal article" date="2019" name="Int. J. Syst. Evol. Microbiol.">
        <title>The Global Catalogue of Microorganisms (GCM) 10K type strain sequencing project: providing services to taxonomists for standard genome sequencing and annotation.</title>
        <authorList>
            <consortium name="The Broad Institute Genomics Platform"/>
            <consortium name="The Broad Institute Genome Sequencing Center for Infectious Disease"/>
            <person name="Wu L."/>
            <person name="Ma J."/>
        </authorList>
    </citation>
    <scope>NUCLEOTIDE SEQUENCE [LARGE SCALE GENOMIC DNA]</scope>
    <source>
        <strain evidence="4">JCM 3369</strain>
    </source>
</reference>
<protein>
    <submittedName>
        <fullName evidence="3">Phosphotransferase family protein</fullName>
    </submittedName>
</protein>
<evidence type="ECO:0000313" key="4">
    <source>
        <dbReference type="Proteomes" id="UP001595955"/>
    </source>
</evidence>
<gene>
    <name evidence="3" type="ORF">ACFO3F_07250</name>
</gene>
<feature type="region of interest" description="Disordered" evidence="1">
    <location>
        <begin position="324"/>
        <end position="348"/>
    </location>
</feature>
<comment type="caution">
    <text evidence="3">The sequence shown here is derived from an EMBL/GenBank/DDBJ whole genome shotgun (WGS) entry which is preliminary data.</text>
</comment>
<dbReference type="PANTHER" id="PTHR21310">
    <property type="entry name" value="AMINOGLYCOSIDE PHOSPHOTRANSFERASE-RELATED-RELATED"/>
    <property type="match status" value="1"/>
</dbReference>
<evidence type="ECO:0000256" key="1">
    <source>
        <dbReference type="SAM" id="MobiDB-lite"/>
    </source>
</evidence>
<dbReference type="SUPFAM" id="SSF56112">
    <property type="entry name" value="Protein kinase-like (PK-like)"/>
    <property type="match status" value="1"/>
</dbReference>
<keyword evidence="4" id="KW-1185">Reference proteome</keyword>
<evidence type="ECO:0000259" key="2">
    <source>
        <dbReference type="Pfam" id="PF01636"/>
    </source>
</evidence>
<evidence type="ECO:0000313" key="3">
    <source>
        <dbReference type="EMBL" id="MFC4555040.1"/>
    </source>
</evidence>
<dbReference type="InterPro" id="IPR011009">
    <property type="entry name" value="Kinase-like_dom_sf"/>
</dbReference>
<feature type="domain" description="Aminoglycoside phosphotransferase" evidence="2">
    <location>
        <begin position="55"/>
        <end position="280"/>
    </location>
</feature>
<dbReference type="InterPro" id="IPR051678">
    <property type="entry name" value="AGP_Transferase"/>
</dbReference>
<dbReference type="InterPro" id="IPR002575">
    <property type="entry name" value="Aminoglycoside_PTrfase"/>
</dbReference>
<dbReference type="Gene3D" id="3.90.1200.10">
    <property type="match status" value="1"/>
</dbReference>
<proteinExistence type="predicted"/>
<dbReference type="EMBL" id="JBHSGF010000004">
    <property type="protein sequence ID" value="MFC4555040.1"/>
    <property type="molecule type" value="Genomic_DNA"/>
</dbReference>